<dbReference type="Proteomes" id="UP000054742">
    <property type="component" value="Unassembled WGS sequence"/>
</dbReference>
<accession>A0A0W0SMA6</accession>
<proteinExistence type="predicted"/>
<dbReference type="PATRIC" id="fig|29422.6.peg.1404"/>
<keyword evidence="2" id="KW-1185">Reference proteome</keyword>
<sequence>MRMMRAILRFVAVPLGSLFILGFTSTSFAIGNQIVAVDVDGVTGQYTSIALDSQGFPTISYYDATEQKLKVAHCFTRNCSQFNSIVTPDAATNIGKYTSIVLDSTGKPVVSYYDEANSALKVLHCGNNSCSASNTIATPDNTGTVGTYTSVTIDKNNFPVVSYYDATSGRLKILHCGNASCTLGNTIVQPDTTSSNGVQSSIKLNSAGNPVVAYFDFTNSSLKILRCGNSACNSGNSITTVDSAGDVGRYPSLKLDSNQRPVVSYLDLTNGKLKVLHCGNTICSSGNSITSITGNGIAGYYSSLSLDTNNIPTISYYDLTNQSLNVIRCGNANCTSNNIINVPDSTGNVGLYTSLNLDASSNPVVSYYDGTNANLKILRCGSPMCGPNSIYVGDTATDVGRYGAIKLDANGRPVVSYWDETNGDLKLLHCGDTTCSQGNSITSPLTTANVGWDTSLDIDTNGYPVISFYDFSAKVMRIMHCANANCSGVNPVNTPDILSKRASSMALDSSGNPVIASAGQSDQGLRIVHCGDADCSANNSIASPDFPVYPDNADVRGVSLVLDASGYPVVSFFRADKNQLKLLHCGDANCTAQNNSLSVLDPGAQAGDHRATSVTLDASGNPVIAYWDTANAALKVLHCGNAACNSGNTIASPVTGPNVGLQPSIKIDSTTGNPIVSFGTSSTLSILYCGNATCTAGNVITAVDPTTQGVDSALALDINNNPVASYYTPTGKHIKVLHCATKSCQ</sequence>
<name>A0A0W0SMA6_9GAMM</name>
<organism evidence="1 2">
    <name type="scientific">Legionella brunensis</name>
    <dbReference type="NCBI Taxonomy" id="29422"/>
    <lineage>
        <taxon>Bacteria</taxon>
        <taxon>Pseudomonadati</taxon>
        <taxon>Pseudomonadota</taxon>
        <taxon>Gammaproteobacteria</taxon>
        <taxon>Legionellales</taxon>
        <taxon>Legionellaceae</taxon>
        <taxon>Legionella</taxon>
    </lineage>
</organism>
<dbReference type="Gene3D" id="2.120.10.70">
    <property type="entry name" value="Fucose-specific lectin"/>
    <property type="match status" value="3"/>
</dbReference>
<dbReference type="OrthoDB" id="5756721at2"/>
<evidence type="ECO:0000313" key="2">
    <source>
        <dbReference type="Proteomes" id="UP000054742"/>
    </source>
</evidence>
<dbReference type="RefSeq" id="WP_058441410.1">
    <property type="nucleotide sequence ID" value="NZ_CAAAHU010000028.1"/>
</dbReference>
<reference evidence="1 2" key="1">
    <citation type="submission" date="2015-11" db="EMBL/GenBank/DDBJ databases">
        <title>Genomic analysis of 38 Legionella species identifies large and diverse effector repertoires.</title>
        <authorList>
            <person name="Burstein D."/>
            <person name="Amaro F."/>
            <person name="Zusman T."/>
            <person name="Lifshitz Z."/>
            <person name="Cohen O."/>
            <person name="Gilbert J.A."/>
            <person name="Pupko T."/>
            <person name="Shuman H.A."/>
            <person name="Segal G."/>
        </authorList>
    </citation>
    <scope>NUCLEOTIDE SEQUENCE [LARGE SCALE GENOMIC DNA]</scope>
    <source>
        <strain evidence="1 2">ATCC 43878</strain>
    </source>
</reference>
<comment type="caution">
    <text evidence="1">The sequence shown here is derived from an EMBL/GenBank/DDBJ whole genome shotgun (WGS) entry which is preliminary data.</text>
</comment>
<evidence type="ECO:0000313" key="1">
    <source>
        <dbReference type="EMBL" id="KTC84459.1"/>
    </source>
</evidence>
<protein>
    <submittedName>
        <fullName evidence="1">Uncharacterized protein</fullName>
    </submittedName>
</protein>
<gene>
    <name evidence="1" type="ORF">Lbru_1327</name>
</gene>
<dbReference type="STRING" id="29422.Lbru_1327"/>
<dbReference type="EMBL" id="LNXV01000009">
    <property type="protein sequence ID" value="KTC84459.1"/>
    <property type="molecule type" value="Genomic_DNA"/>
</dbReference>
<dbReference type="AlphaFoldDB" id="A0A0W0SMA6"/>